<evidence type="ECO:0000313" key="5">
    <source>
        <dbReference type="EMBL" id="KAK9508722.1"/>
    </source>
</evidence>
<feature type="region of interest" description="Disordered" evidence="4">
    <location>
        <begin position="43"/>
        <end position="79"/>
    </location>
</feature>
<evidence type="ECO:0000256" key="2">
    <source>
        <dbReference type="ARBA" id="ARBA00022771"/>
    </source>
</evidence>
<dbReference type="Proteomes" id="UP001461498">
    <property type="component" value="Unassembled WGS sequence"/>
</dbReference>
<dbReference type="EMBL" id="JAPXFL010000003">
    <property type="protein sequence ID" value="KAK9508722.1"/>
    <property type="molecule type" value="Genomic_DNA"/>
</dbReference>
<feature type="compositionally biased region" description="Polar residues" evidence="4">
    <location>
        <begin position="201"/>
        <end position="211"/>
    </location>
</feature>
<accession>A0AAW1DIF3</accession>
<dbReference type="PANTHER" id="PTHR46858:SF5">
    <property type="entry name" value="E3 UBIQUITIN-PROTEIN LIGASE APD1-RELATED"/>
    <property type="match status" value="1"/>
</dbReference>
<evidence type="ECO:0000256" key="3">
    <source>
        <dbReference type="ARBA" id="ARBA00022833"/>
    </source>
</evidence>
<feature type="region of interest" description="Disordered" evidence="4">
    <location>
        <begin position="1"/>
        <end position="30"/>
    </location>
</feature>
<keyword evidence="2" id="KW-0863">Zinc-finger</keyword>
<sequence>MSAGNTLAAVASSSGLKRKHDSSSEDIDCCPPKRWYYVLASESDVESDGTESIYSLQEKSTDLAKDTSDTCTKSSWSSDDEGSRMIEFEVVSITEEEQYHPLHSKDSSSSPEDPKSWLPEFEKAGTIFLATMSADNSNFESDGDFLGSNLFKGGPYKFCIRCKETNPNPIFRYCIRCHKLRKNFLPPRPKGGRKKKLPLDSKNSVESGIGMSSQSLQEDSEEIKINIDTDLCNVCMVRPRDGGYSHGRIVHNYSCYKCCIKIYNQNGRCPVCNLKIKQICKVIR</sequence>
<organism evidence="5 6">
    <name type="scientific">Rhynocoris fuscipes</name>
    <dbReference type="NCBI Taxonomy" id="488301"/>
    <lineage>
        <taxon>Eukaryota</taxon>
        <taxon>Metazoa</taxon>
        <taxon>Ecdysozoa</taxon>
        <taxon>Arthropoda</taxon>
        <taxon>Hexapoda</taxon>
        <taxon>Insecta</taxon>
        <taxon>Pterygota</taxon>
        <taxon>Neoptera</taxon>
        <taxon>Paraneoptera</taxon>
        <taxon>Hemiptera</taxon>
        <taxon>Heteroptera</taxon>
        <taxon>Panheteroptera</taxon>
        <taxon>Cimicomorpha</taxon>
        <taxon>Reduviidae</taxon>
        <taxon>Harpactorinae</taxon>
        <taxon>Harpactorini</taxon>
        <taxon>Rhynocoris</taxon>
    </lineage>
</organism>
<dbReference type="SUPFAM" id="SSF90209">
    <property type="entry name" value="Ran binding protein zinc finger-like"/>
    <property type="match status" value="1"/>
</dbReference>
<dbReference type="PANTHER" id="PTHR46858">
    <property type="entry name" value="OS05G0521000 PROTEIN"/>
    <property type="match status" value="1"/>
</dbReference>
<keyword evidence="1" id="KW-0479">Metal-binding</keyword>
<reference evidence="5 6" key="1">
    <citation type="submission" date="2022-12" db="EMBL/GenBank/DDBJ databases">
        <title>Chromosome-level genome assembly of true bugs.</title>
        <authorList>
            <person name="Ma L."/>
            <person name="Li H."/>
        </authorList>
    </citation>
    <scope>NUCLEOTIDE SEQUENCE [LARGE SCALE GENOMIC DNA]</scope>
    <source>
        <strain evidence="5">Lab_2022b</strain>
    </source>
</reference>
<keyword evidence="6" id="KW-1185">Reference proteome</keyword>
<dbReference type="GO" id="GO:0061630">
    <property type="term" value="F:ubiquitin protein ligase activity"/>
    <property type="evidence" value="ECO:0007669"/>
    <property type="project" value="TreeGrafter"/>
</dbReference>
<evidence type="ECO:0000256" key="4">
    <source>
        <dbReference type="SAM" id="MobiDB-lite"/>
    </source>
</evidence>
<comment type="caution">
    <text evidence="5">The sequence shown here is derived from an EMBL/GenBank/DDBJ whole genome shotgun (WGS) entry which is preliminary data.</text>
</comment>
<gene>
    <name evidence="5" type="ORF">O3M35_006213</name>
</gene>
<dbReference type="InterPro" id="IPR013083">
    <property type="entry name" value="Znf_RING/FYVE/PHD"/>
</dbReference>
<name>A0AAW1DIF3_9HEMI</name>
<feature type="compositionally biased region" description="Basic and acidic residues" evidence="4">
    <location>
        <begin position="59"/>
        <end position="68"/>
    </location>
</feature>
<dbReference type="Gene3D" id="3.30.40.10">
    <property type="entry name" value="Zinc/RING finger domain, C3HC4 (zinc finger)"/>
    <property type="match status" value="1"/>
</dbReference>
<dbReference type="AlphaFoldDB" id="A0AAW1DIF3"/>
<dbReference type="InterPro" id="IPR036443">
    <property type="entry name" value="Znf_RanBP2_sf"/>
</dbReference>
<keyword evidence="3" id="KW-0862">Zinc</keyword>
<dbReference type="GO" id="GO:0016567">
    <property type="term" value="P:protein ubiquitination"/>
    <property type="evidence" value="ECO:0007669"/>
    <property type="project" value="TreeGrafter"/>
</dbReference>
<dbReference type="GO" id="GO:0008270">
    <property type="term" value="F:zinc ion binding"/>
    <property type="evidence" value="ECO:0007669"/>
    <property type="project" value="UniProtKB-KW"/>
</dbReference>
<dbReference type="Gene3D" id="2.30.30.380">
    <property type="entry name" value="Zn-finger domain of Sec23/24"/>
    <property type="match status" value="1"/>
</dbReference>
<feature type="region of interest" description="Disordered" evidence="4">
    <location>
        <begin position="189"/>
        <end position="211"/>
    </location>
</feature>
<proteinExistence type="predicted"/>
<protein>
    <submittedName>
        <fullName evidence="5">Uncharacterized protein</fullName>
    </submittedName>
</protein>
<evidence type="ECO:0000313" key="6">
    <source>
        <dbReference type="Proteomes" id="UP001461498"/>
    </source>
</evidence>
<evidence type="ECO:0000256" key="1">
    <source>
        <dbReference type="ARBA" id="ARBA00022723"/>
    </source>
</evidence>